<dbReference type="Pfam" id="PF25934">
    <property type="entry name" value="DUF7979"/>
    <property type="match status" value="1"/>
</dbReference>
<dbReference type="RefSeq" id="WP_248649216.1">
    <property type="nucleotide sequence ID" value="NZ_CP096659.1"/>
</dbReference>
<gene>
    <name evidence="2" type="ORF">M0R89_11435</name>
</gene>
<sequence>MASDYSRRRVFRLTSAAVAGTSVAALAGCSSLGLGRTCELHHEVLDGDSSYGGTELAYAELSDRAKELFRKALKQDSYVVPYRGGNAPPEFSYSDEASAYIIDYEGTNYTLMTYTSQGCTVG</sequence>
<dbReference type="KEGG" id="halx:M0R89_11435"/>
<accession>A0A8U0HQD5</accession>
<reference evidence="2 3" key="1">
    <citation type="submission" date="2022-04" db="EMBL/GenBank/DDBJ databases">
        <title>Diverse halophilic archaea isolated from saline environments.</title>
        <authorList>
            <person name="Cui H.-L."/>
        </authorList>
    </citation>
    <scope>NUCLEOTIDE SEQUENCE [LARGE SCALE GENOMIC DNA]</scope>
    <source>
        <strain evidence="2 3">XZYJT49</strain>
    </source>
</reference>
<keyword evidence="3" id="KW-1185">Reference proteome</keyword>
<protein>
    <recommendedName>
        <fullName evidence="1">DUF7979 domain-containing protein</fullName>
    </recommendedName>
</protein>
<name>A0A8U0HQD5_9EURY</name>
<dbReference type="Proteomes" id="UP000830729">
    <property type="component" value="Chromosome"/>
</dbReference>
<evidence type="ECO:0000313" key="3">
    <source>
        <dbReference type="Proteomes" id="UP000830729"/>
    </source>
</evidence>
<dbReference type="PROSITE" id="PS51257">
    <property type="entry name" value="PROKAR_LIPOPROTEIN"/>
    <property type="match status" value="1"/>
</dbReference>
<feature type="domain" description="DUF7979" evidence="1">
    <location>
        <begin position="40"/>
        <end position="111"/>
    </location>
</feature>
<dbReference type="InterPro" id="IPR058285">
    <property type="entry name" value="DUF7979"/>
</dbReference>
<organism evidence="2 3">
    <name type="scientific">Halorussus limi</name>
    <dbReference type="NCBI Taxonomy" id="2938695"/>
    <lineage>
        <taxon>Archaea</taxon>
        <taxon>Methanobacteriati</taxon>
        <taxon>Methanobacteriota</taxon>
        <taxon>Stenosarchaea group</taxon>
        <taxon>Halobacteria</taxon>
        <taxon>Halobacteriales</taxon>
        <taxon>Haladaptataceae</taxon>
        <taxon>Halorussus</taxon>
    </lineage>
</organism>
<dbReference type="EMBL" id="CP096659">
    <property type="protein sequence ID" value="UPV73160.1"/>
    <property type="molecule type" value="Genomic_DNA"/>
</dbReference>
<proteinExistence type="predicted"/>
<evidence type="ECO:0000259" key="1">
    <source>
        <dbReference type="Pfam" id="PF25934"/>
    </source>
</evidence>
<dbReference type="AlphaFoldDB" id="A0A8U0HQD5"/>
<dbReference type="GeneID" id="72185820"/>
<evidence type="ECO:0000313" key="2">
    <source>
        <dbReference type="EMBL" id="UPV73160.1"/>
    </source>
</evidence>